<dbReference type="InterPro" id="IPR023631">
    <property type="entry name" value="Amidase_dom"/>
</dbReference>
<dbReference type="EMBL" id="VHJK01000001">
    <property type="protein sequence ID" value="TRD10820.1"/>
    <property type="molecule type" value="Genomic_DNA"/>
</dbReference>
<name>A0A547P9K2_9SPHN</name>
<dbReference type="EC" id="3.5.1.4" evidence="4"/>
<keyword evidence="2" id="KW-0732">Signal</keyword>
<reference evidence="4 5" key="1">
    <citation type="submission" date="2019-06" db="EMBL/GenBank/DDBJ databases">
        <title>Erythrobacter insulae sp. nov., isolated from a tidal flat.</title>
        <authorList>
            <person name="Yoon J.-H."/>
        </authorList>
    </citation>
    <scope>NUCLEOTIDE SEQUENCE [LARGE SCALE GENOMIC DNA]</scope>
    <source>
        <strain evidence="4 5">JBTF-M21</strain>
    </source>
</reference>
<dbReference type="Gene3D" id="3.90.1300.10">
    <property type="entry name" value="Amidase signature (AS) domain"/>
    <property type="match status" value="1"/>
</dbReference>
<accession>A0A547P9K2</accession>
<feature type="domain" description="Amidase" evidence="3">
    <location>
        <begin position="68"/>
        <end position="506"/>
    </location>
</feature>
<keyword evidence="4" id="KW-0378">Hydrolase</keyword>
<evidence type="ECO:0000313" key="5">
    <source>
        <dbReference type="Proteomes" id="UP000316343"/>
    </source>
</evidence>
<evidence type="ECO:0000256" key="2">
    <source>
        <dbReference type="SAM" id="SignalP"/>
    </source>
</evidence>
<protein>
    <submittedName>
        <fullName evidence="4">Amidase</fullName>
        <ecNumber evidence="4">3.5.1.4</ecNumber>
    </submittedName>
</protein>
<evidence type="ECO:0000256" key="1">
    <source>
        <dbReference type="SAM" id="MobiDB-lite"/>
    </source>
</evidence>
<feature type="compositionally biased region" description="Polar residues" evidence="1">
    <location>
        <begin position="30"/>
        <end position="39"/>
    </location>
</feature>
<sequence length="533" mass="56494">MTTHRSPFFAASLSASAIALAALTSPALSQDSAANTPSTPMVGKINPANAAQSSRPQSEAEVMAMDAVRRIEQYNSGPDGLNAVIALNPNWQQDTRNAAQTRTLLRGRTVLVKDNIETRELPTTAGSLALKDNMTGRDAPLIANLRRNGGVMLGKANLSEWANIRSNNSTSGWSAIGGLTRNPHAIDRNSCGSSSGSGSAVAAGFAWGAIGTETNGSITCPAAINGVVGFKPSVGVVSRTHVVPISSTQDTAGPMTKTVADAALLLTAIAGADPADSATLSAKRSTNYAAGLDEYSLEGVRIGVMRNQIGNRADVTELFEQSLADLERAGAILVDIDFEIDTQMFNDSFTVLMFELRDEMGKYLSSIPAFAEGKTPRSLADLIAFNEANAETEMRWFDQSTFETAENTKDREAYEKARKNAVRIAGEETLDVLLADNDVEFLVSPTRGPSWVSDLIVGDNFNGSIGFGSPAAIAGYPHLTVPMGAIEGLPVGISFFGAKWEDHAVLKAGAAYERARSAALPTPSFKRWSEDRE</sequence>
<feature type="region of interest" description="Disordered" evidence="1">
    <location>
        <begin position="30"/>
        <end position="57"/>
    </location>
</feature>
<evidence type="ECO:0000313" key="4">
    <source>
        <dbReference type="EMBL" id="TRD10820.1"/>
    </source>
</evidence>
<comment type="caution">
    <text evidence="4">The sequence shown here is derived from an EMBL/GenBank/DDBJ whole genome shotgun (WGS) entry which is preliminary data.</text>
</comment>
<dbReference type="Pfam" id="PF01425">
    <property type="entry name" value="Amidase"/>
    <property type="match status" value="1"/>
</dbReference>
<dbReference type="PANTHER" id="PTHR42678">
    <property type="entry name" value="AMIDASE"/>
    <property type="match status" value="1"/>
</dbReference>
<gene>
    <name evidence="4" type="ORF">FGU71_02345</name>
</gene>
<dbReference type="SUPFAM" id="SSF75304">
    <property type="entry name" value="Amidase signature (AS) enzymes"/>
    <property type="match status" value="1"/>
</dbReference>
<dbReference type="RefSeq" id="WP_142787082.1">
    <property type="nucleotide sequence ID" value="NZ_VHJK01000001.1"/>
</dbReference>
<dbReference type="PANTHER" id="PTHR42678:SF34">
    <property type="entry name" value="OS04G0183300 PROTEIN"/>
    <property type="match status" value="1"/>
</dbReference>
<organism evidence="4 5">
    <name type="scientific">Erythrobacter insulae</name>
    <dbReference type="NCBI Taxonomy" id="2584124"/>
    <lineage>
        <taxon>Bacteria</taxon>
        <taxon>Pseudomonadati</taxon>
        <taxon>Pseudomonadota</taxon>
        <taxon>Alphaproteobacteria</taxon>
        <taxon>Sphingomonadales</taxon>
        <taxon>Erythrobacteraceae</taxon>
        <taxon>Erythrobacter/Porphyrobacter group</taxon>
        <taxon>Erythrobacter</taxon>
    </lineage>
</organism>
<dbReference type="AlphaFoldDB" id="A0A547P9K2"/>
<proteinExistence type="predicted"/>
<keyword evidence="5" id="KW-1185">Reference proteome</keyword>
<dbReference type="Proteomes" id="UP000316343">
    <property type="component" value="Unassembled WGS sequence"/>
</dbReference>
<dbReference type="GO" id="GO:0004040">
    <property type="term" value="F:amidase activity"/>
    <property type="evidence" value="ECO:0007669"/>
    <property type="project" value="UniProtKB-EC"/>
</dbReference>
<dbReference type="InterPro" id="IPR036928">
    <property type="entry name" value="AS_sf"/>
</dbReference>
<evidence type="ECO:0000259" key="3">
    <source>
        <dbReference type="Pfam" id="PF01425"/>
    </source>
</evidence>
<dbReference type="OrthoDB" id="8872210at2"/>
<feature type="signal peptide" evidence="2">
    <location>
        <begin position="1"/>
        <end position="21"/>
    </location>
</feature>
<dbReference type="NCBIfam" id="NF006006">
    <property type="entry name" value="PRK08137.1"/>
    <property type="match status" value="1"/>
</dbReference>
<feature type="chain" id="PRO_5021966022" evidence="2">
    <location>
        <begin position="22"/>
        <end position="533"/>
    </location>
</feature>